<name>A0A4U8W0Y7_9NOCA</name>
<dbReference type="EMBL" id="LR215973">
    <property type="protein sequence ID" value="VFA99680.1"/>
    <property type="molecule type" value="Genomic_DNA"/>
</dbReference>
<accession>A0A4U8W0Y7</accession>
<evidence type="ECO:0000313" key="1">
    <source>
        <dbReference type="EMBL" id="VFA99680.1"/>
    </source>
</evidence>
<organism evidence="1 2">
    <name type="scientific">Nocardia cyriacigeorgica</name>
    <dbReference type="NCBI Taxonomy" id="135487"/>
    <lineage>
        <taxon>Bacteria</taxon>
        <taxon>Bacillati</taxon>
        <taxon>Actinomycetota</taxon>
        <taxon>Actinomycetes</taxon>
        <taxon>Mycobacteriales</taxon>
        <taxon>Nocardiaceae</taxon>
        <taxon>Nocardia</taxon>
    </lineage>
</organism>
<dbReference type="AlphaFoldDB" id="A0A4U8W0Y7"/>
<evidence type="ECO:0000313" key="2">
    <source>
        <dbReference type="Proteomes" id="UP000290439"/>
    </source>
</evidence>
<reference evidence="1 2" key="1">
    <citation type="submission" date="2019-02" db="EMBL/GenBank/DDBJ databases">
        <authorList>
            <consortium name="Pathogen Informatics"/>
        </authorList>
    </citation>
    <scope>NUCLEOTIDE SEQUENCE [LARGE SCALE GENOMIC DNA]</scope>
    <source>
        <strain evidence="1 2">3012STDY6756504</strain>
    </source>
</reference>
<protein>
    <submittedName>
        <fullName evidence="1">Uncharacterized protein</fullName>
    </submittedName>
</protein>
<gene>
    <name evidence="1" type="ORF">NCTC10797_03466</name>
</gene>
<dbReference type="Proteomes" id="UP000290439">
    <property type="component" value="Chromosome"/>
</dbReference>
<sequence length="481" mass="51095">MAQDGGPPTWESAVIGPEGAELAELADRIVAGLRALAPPGRHRLEASFAMTVVSESALFLADDGDHPVRCQVSDEVWELVRRHRILSASLEDGPWWRLIVHVDSDDAEVVIDRGAEPFSGEQLFAPQAYLADLEQYPHRRLHAWLAAYIGRGEPQSRSPRAAAAAVRADQSAGVQAEPVTGELPDLATLWARWAALAAAFVAAGSERGPRIGPSVGIFESSRHSGSTLTLLPGDRAVLSGGVWDAPALVAAYNGEGAMPRLFAGAPAWVADPVLNPRVLTGMLSFCYWWDQGQWYRGESAPMTECAPALPAVWTADAAAKMVAGVLDGPSQDAAELLVSAAQAAAVTRAAIVQVVGENTAVDVDGALFQFALADLVAGDVVGILEAEALKLVGDHIRDRGYDTTEFPLSALRAERISVGWMVRSPVPDGDIALDRAVFYVADDGVVERSSSSVPLSAFIADFEHRFRLRTGGPMSSARGGR</sequence>
<proteinExistence type="predicted"/>